<evidence type="ECO:0000256" key="1">
    <source>
        <dbReference type="SAM" id="SignalP"/>
    </source>
</evidence>
<protein>
    <submittedName>
        <fullName evidence="3">Thermonuclease family protein</fullName>
    </submittedName>
</protein>
<dbReference type="EMBL" id="JANRMI010000001">
    <property type="protein sequence ID" value="MDG0815659.1"/>
    <property type="molecule type" value="Genomic_DNA"/>
</dbReference>
<gene>
    <name evidence="3" type="ORF">NWE73_04735</name>
</gene>
<feature type="signal peptide" evidence="1">
    <location>
        <begin position="1"/>
        <end position="22"/>
    </location>
</feature>
<evidence type="ECO:0000313" key="3">
    <source>
        <dbReference type="EMBL" id="MDG0815659.1"/>
    </source>
</evidence>
<dbReference type="InterPro" id="IPR016071">
    <property type="entry name" value="Staphylococal_nuclease_OB-fold"/>
</dbReference>
<comment type="caution">
    <text evidence="3">The sequence shown here is derived from an EMBL/GenBank/DDBJ whole genome shotgun (WGS) entry which is preliminary data.</text>
</comment>
<dbReference type="InterPro" id="IPR035437">
    <property type="entry name" value="SNase_OB-fold_sf"/>
</dbReference>
<reference evidence="3" key="1">
    <citation type="submission" date="2022-08" db="EMBL/GenBank/DDBJ databases">
        <title>Novel Bdellovibrio Species Isolated from Svalbard: Designation Bdellovibrio svalbardensis.</title>
        <authorList>
            <person name="Mitchell R.J."/>
            <person name="Choi S.Y."/>
        </authorList>
    </citation>
    <scope>NUCLEOTIDE SEQUENCE</scope>
    <source>
        <strain evidence="3">PAP01</strain>
    </source>
</reference>
<sequence length="221" mass="24686">MRSASKSLLGALIVLAPLWSLADAITGRVIDVHDGDTLTVQIPGDITKYKVRMLGVDTPEVDFFSQTQGESAFLARDFVRGLAPIGSTATVTYDTNGFDKHNRILGRIVVNNIEINRELLKNGLGYLYFIYPFDKKIVAEYSELARSAAVSSKGLFSPQFNDIAAPYEFRLSVRNQQGTNMVGDLETKILYSQKDITQVPVWRRVFFSDPQLAVRNGYKIK</sequence>
<accession>A0ABT6DIA2</accession>
<evidence type="ECO:0000313" key="4">
    <source>
        <dbReference type="Proteomes" id="UP001152321"/>
    </source>
</evidence>
<dbReference type="PROSITE" id="PS50830">
    <property type="entry name" value="TNASE_3"/>
    <property type="match status" value="1"/>
</dbReference>
<dbReference type="RefSeq" id="WP_277577132.1">
    <property type="nucleotide sequence ID" value="NZ_JANRMI010000001.1"/>
</dbReference>
<keyword evidence="1" id="KW-0732">Signal</keyword>
<keyword evidence="4" id="KW-1185">Reference proteome</keyword>
<name>A0ABT6DIA2_9BACT</name>
<dbReference type="Gene3D" id="2.40.50.90">
    <property type="match status" value="1"/>
</dbReference>
<dbReference type="Pfam" id="PF00565">
    <property type="entry name" value="SNase"/>
    <property type="match status" value="1"/>
</dbReference>
<feature type="domain" description="TNase-like" evidence="2">
    <location>
        <begin position="23"/>
        <end position="158"/>
    </location>
</feature>
<feature type="chain" id="PRO_5046193505" evidence="1">
    <location>
        <begin position="23"/>
        <end position="221"/>
    </location>
</feature>
<dbReference type="SMART" id="SM00318">
    <property type="entry name" value="SNc"/>
    <property type="match status" value="1"/>
</dbReference>
<proteinExistence type="predicted"/>
<organism evidence="3 4">
    <name type="scientific">Bdellovibrio svalbardensis</name>
    <dbReference type="NCBI Taxonomy" id="2972972"/>
    <lineage>
        <taxon>Bacteria</taxon>
        <taxon>Pseudomonadati</taxon>
        <taxon>Bdellovibrionota</taxon>
        <taxon>Bdellovibrionia</taxon>
        <taxon>Bdellovibrionales</taxon>
        <taxon>Pseudobdellovibrionaceae</taxon>
        <taxon>Bdellovibrio</taxon>
    </lineage>
</organism>
<dbReference type="SUPFAM" id="SSF50199">
    <property type="entry name" value="Staphylococcal nuclease"/>
    <property type="match status" value="1"/>
</dbReference>
<dbReference type="Proteomes" id="UP001152321">
    <property type="component" value="Unassembled WGS sequence"/>
</dbReference>
<evidence type="ECO:0000259" key="2">
    <source>
        <dbReference type="PROSITE" id="PS50830"/>
    </source>
</evidence>